<dbReference type="Gene3D" id="2.70.70.10">
    <property type="entry name" value="Glucose Permease (Domain IIA)"/>
    <property type="match status" value="1"/>
</dbReference>
<feature type="domain" description="M23ase beta-sheet core" evidence="2">
    <location>
        <begin position="66"/>
        <end position="178"/>
    </location>
</feature>
<evidence type="ECO:0000259" key="2">
    <source>
        <dbReference type="Pfam" id="PF01551"/>
    </source>
</evidence>
<organism evidence="3 4">
    <name type="scientific">Kordiimonas sediminis</name>
    <dbReference type="NCBI Taxonomy" id="1735581"/>
    <lineage>
        <taxon>Bacteria</taxon>
        <taxon>Pseudomonadati</taxon>
        <taxon>Pseudomonadota</taxon>
        <taxon>Alphaproteobacteria</taxon>
        <taxon>Kordiimonadales</taxon>
        <taxon>Kordiimonadaceae</taxon>
        <taxon>Kordiimonas</taxon>
    </lineage>
</organism>
<evidence type="ECO:0000256" key="1">
    <source>
        <dbReference type="SAM" id="SignalP"/>
    </source>
</evidence>
<feature type="chain" id="PRO_5037088559" evidence="1">
    <location>
        <begin position="24"/>
        <end position="323"/>
    </location>
</feature>
<protein>
    <submittedName>
        <fullName evidence="3">Peptidase M23</fullName>
    </submittedName>
</protein>
<dbReference type="InterPro" id="IPR016047">
    <property type="entry name" value="M23ase_b-sheet_dom"/>
</dbReference>
<dbReference type="PANTHER" id="PTHR21666:SF270">
    <property type="entry name" value="MUREIN HYDROLASE ACTIVATOR ENVC"/>
    <property type="match status" value="1"/>
</dbReference>
<gene>
    <name evidence="3" type="ORF">GCM10017044_12740</name>
</gene>
<dbReference type="InterPro" id="IPR011055">
    <property type="entry name" value="Dup_hybrid_motif"/>
</dbReference>
<dbReference type="PROSITE" id="PS51257">
    <property type="entry name" value="PROKAR_LIPOPROTEIN"/>
    <property type="match status" value="1"/>
</dbReference>
<reference evidence="3" key="2">
    <citation type="submission" date="2020-09" db="EMBL/GenBank/DDBJ databases">
        <authorList>
            <person name="Sun Q."/>
            <person name="Kim S."/>
        </authorList>
    </citation>
    <scope>NUCLEOTIDE SEQUENCE</scope>
    <source>
        <strain evidence="3">KCTC 42590</strain>
    </source>
</reference>
<evidence type="ECO:0000313" key="3">
    <source>
        <dbReference type="EMBL" id="GHF19519.1"/>
    </source>
</evidence>
<sequence length="323" mass="35233">MIKKMLLLIPVVAMAGCAQPTDAADITFDWPLDCTLGETCWIARYVDRGEDKSVADYMCKHRSQDKHRGTDIMVSDTGVLASGVPILAVAPGKILRMRDGVDDGAPYKKGEDCGNAYVIQHENGYTSQYCHLKNASLSKNIGDTVRAGEQIALMGLSGQTEYPHLHIGIRKNGTLLDPFDGGGYEQACSGSSETSLWRDHPDYAPFTLLPPKFSVAPEPRENRWAAQAESISPDASALILTGRAFGASRGDVWSFRITDPDGKLFAEHQVATEKTQQFRSQFFGKRAPAGGFKPGIWTGTISLEQDGYRQTQTVQILVSSATK</sequence>
<dbReference type="CDD" id="cd12797">
    <property type="entry name" value="M23_peptidase"/>
    <property type="match status" value="1"/>
</dbReference>
<dbReference type="AlphaFoldDB" id="A0A919AQP0"/>
<proteinExistence type="predicted"/>
<dbReference type="Pfam" id="PF01551">
    <property type="entry name" value="Peptidase_M23"/>
    <property type="match status" value="1"/>
</dbReference>
<dbReference type="PANTHER" id="PTHR21666">
    <property type="entry name" value="PEPTIDASE-RELATED"/>
    <property type="match status" value="1"/>
</dbReference>
<keyword evidence="1" id="KW-0732">Signal</keyword>
<comment type="caution">
    <text evidence="3">The sequence shown here is derived from an EMBL/GenBank/DDBJ whole genome shotgun (WGS) entry which is preliminary data.</text>
</comment>
<reference evidence="3" key="1">
    <citation type="journal article" date="2014" name="Int. J. Syst. Evol. Microbiol.">
        <title>Complete genome sequence of Corynebacterium casei LMG S-19264T (=DSM 44701T), isolated from a smear-ripened cheese.</title>
        <authorList>
            <consortium name="US DOE Joint Genome Institute (JGI-PGF)"/>
            <person name="Walter F."/>
            <person name="Albersmeier A."/>
            <person name="Kalinowski J."/>
            <person name="Ruckert C."/>
        </authorList>
    </citation>
    <scope>NUCLEOTIDE SEQUENCE</scope>
    <source>
        <strain evidence="3">KCTC 42590</strain>
    </source>
</reference>
<feature type="signal peptide" evidence="1">
    <location>
        <begin position="1"/>
        <end position="23"/>
    </location>
</feature>
<dbReference type="EMBL" id="BNCI01000001">
    <property type="protein sequence ID" value="GHF19519.1"/>
    <property type="molecule type" value="Genomic_DNA"/>
</dbReference>
<name>A0A919AQP0_9PROT</name>
<evidence type="ECO:0000313" key="4">
    <source>
        <dbReference type="Proteomes" id="UP000630923"/>
    </source>
</evidence>
<dbReference type="Proteomes" id="UP000630923">
    <property type="component" value="Unassembled WGS sequence"/>
</dbReference>
<keyword evidence="4" id="KW-1185">Reference proteome</keyword>
<dbReference type="GO" id="GO:0004222">
    <property type="term" value="F:metalloendopeptidase activity"/>
    <property type="evidence" value="ECO:0007669"/>
    <property type="project" value="TreeGrafter"/>
</dbReference>
<dbReference type="InterPro" id="IPR050570">
    <property type="entry name" value="Cell_wall_metabolism_enzyme"/>
</dbReference>
<dbReference type="SUPFAM" id="SSF51261">
    <property type="entry name" value="Duplicated hybrid motif"/>
    <property type="match status" value="1"/>
</dbReference>
<accession>A0A919AQP0</accession>